<dbReference type="PANTHER" id="PTHR46259:SF1">
    <property type="entry name" value="ZINC FINGER CCHC-TYPE AND RNA-BINDING MOTIF-CONTAINING PROTEIN 1"/>
    <property type="match status" value="1"/>
</dbReference>
<evidence type="ECO:0000256" key="2">
    <source>
        <dbReference type="PROSITE-ProRule" id="PRU00176"/>
    </source>
</evidence>
<dbReference type="GO" id="GO:0000398">
    <property type="term" value="P:mRNA splicing, via spliceosome"/>
    <property type="evidence" value="ECO:0007669"/>
    <property type="project" value="InterPro"/>
</dbReference>
<dbReference type="PROSITE" id="PS50158">
    <property type="entry name" value="ZF_CCHC"/>
    <property type="match status" value="1"/>
</dbReference>
<dbReference type="InterPro" id="IPR036875">
    <property type="entry name" value="Znf_CCHC_sf"/>
</dbReference>
<keyword evidence="1" id="KW-0479">Metal-binding</keyword>
<evidence type="ECO:0000259" key="5">
    <source>
        <dbReference type="PROSITE" id="PS50158"/>
    </source>
</evidence>
<keyword evidence="1" id="KW-0862">Zinc</keyword>
<keyword evidence="1" id="KW-0863">Zinc-finger</keyword>
<dbReference type="SUPFAM" id="SSF57756">
    <property type="entry name" value="Retrovirus zinc finger-like domains"/>
    <property type="match status" value="1"/>
</dbReference>
<dbReference type="InterPro" id="IPR001878">
    <property type="entry name" value="Znf_CCHC"/>
</dbReference>
<reference evidence="6" key="1">
    <citation type="submission" date="2019-03" db="EMBL/GenBank/DDBJ databases">
        <authorList>
            <person name="Mank J."/>
            <person name="Almeida P."/>
        </authorList>
    </citation>
    <scope>NUCLEOTIDE SEQUENCE</scope>
    <source>
        <strain evidence="6">78183</strain>
    </source>
</reference>
<dbReference type="Pfam" id="PF00098">
    <property type="entry name" value="zf-CCHC"/>
    <property type="match status" value="1"/>
</dbReference>
<feature type="compositionally biased region" description="Polar residues" evidence="3">
    <location>
        <begin position="259"/>
        <end position="269"/>
    </location>
</feature>
<dbReference type="SUPFAM" id="SSF54928">
    <property type="entry name" value="RNA-binding domain, RBD"/>
    <property type="match status" value="1"/>
</dbReference>
<dbReference type="GO" id="GO:0003723">
    <property type="term" value="F:RNA binding"/>
    <property type="evidence" value="ECO:0007669"/>
    <property type="project" value="UniProtKB-UniRule"/>
</dbReference>
<dbReference type="AlphaFoldDB" id="A0A6N2M170"/>
<feature type="compositionally biased region" description="Polar residues" evidence="3">
    <location>
        <begin position="22"/>
        <end position="36"/>
    </location>
</feature>
<dbReference type="SMART" id="SM00343">
    <property type="entry name" value="ZnF_C2HC"/>
    <property type="match status" value="1"/>
</dbReference>
<dbReference type="GO" id="GO:0005689">
    <property type="term" value="C:U12-type spliceosomal complex"/>
    <property type="evidence" value="ECO:0007669"/>
    <property type="project" value="InterPro"/>
</dbReference>
<sequence>MGKKQKRNSDSDEDDIFYHRYSSATTSSQHPPSTTKPHGGSGGLAPSKSTLYVSNLDFSLTNSDLHTLFSTFGKVARVTVLKDRTTRRSRGVAFIQFVSRSDAVTAVEQMDKKILNGRTLSASIAADNGRAAEFIKKRVYKDKSKCYECGEDGHLSYECPRNRLGNRERPVVKRGRGGGSGVGGGGGGRGGVDWEEEEEGEFEEEKWAAAVDEDVEERLLKGGEVEKKKLKVKKASYFSDESDEEELSSQSFKRTLASASEKQRNTCMGQASIPREDVNLNCVG</sequence>
<dbReference type="PANTHER" id="PTHR46259">
    <property type="entry name" value="ZINC FINGER CCHC-TYPE AND RNA-BINDING MOTIF-CONTAINING PROTEIN 1"/>
    <property type="match status" value="1"/>
</dbReference>
<feature type="region of interest" description="Disordered" evidence="3">
    <location>
        <begin position="259"/>
        <end position="284"/>
    </location>
</feature>
<dbReference type="PROSITE" id="PS50102">
    <property type="entry name" value="RRM"/>
    <property type="match status" value="1"/>
</dbReference>
<dbReference type="Gene3D" id="4.10.60.10">
    <property type="entry name" value="Zinc finger, CCHC-type"/>
    <property type="match status" value="1"/>
</dbReference>
<organism evidence="6">
    <name type="scientific">Salix viminalis</name>
    <name type="common">Common osier</name>
    <name type="synonym">Basket willow</name>
    <dbReference type="NCBI Taxonomy" id="40686"/>
    <lineage>
        <taxon>Eukaryota</taxon>
        <taxon>Viridiplantae</taxon>
        <taxon>Streptophyta</taxon>
        <taxon>Embryophyta</taxon>
        <taxon>Tracheophyta</taxon>
        <taxon>Spermatophyta</taxon>
        <taxon>Magnoliopsida</taxon>
        <taxon>eudicotyledons</taxon>
        <taxon>Gunneridae</taxon>
        <taxon>Pentapetalae</taxon>
        <taxon>rosids</taxon>
        <taxon>fabids</taxon>
        <taxon>Malpighiales</taxon>
        <taxon>Salicaceae</taxon>
        <taxon>Saliceae</taxon>
        <taxon>Salix</taxon>
    </lineage>
</organism>
<feature type="region of interest" description="Disordered" evidence="3">
    <location>
        <begin position="1"/>
        <end position="44"/>
    </location>
</feature>
<keyword evidence="2" id="KW-0694">RNA-binding</keyword>
<accession>A0A6N2M170</accession>
<evidence type="ECO:0000259" key="4">
    <source>
        <dbReference type="PROSITE" id="PS50102"/>
    </source>
</evidence>
<feature type="compositionally biased region" description="Gly residues" evidence="3">
    <location>
        <begin position="177"/>
        <end position="191"/>
    </location>
</feature>
<proteinExistence type="predicted"/>
<dbReference type="InterPro" id="IPR035979">
    <property type="entry name" value="RBD_domain_sf"/>
</dbReference>
<dbReference type="GO" id="GO:0008270">
    <property type="term" value="F:zinc ion binding"/>
    <property type="evidence" value="ECO:0007669"/>
    <property type="project" value="UniProtKB-KW"/>
</dbReference>
<evidence type="ECO:0000313" key="6">
    <source>
        <dbReference type="EMBL" id="VFU47229.1"/>
    </source>
</evidence>
<feature type="region of interest" description="Disordered" evidence="3">
    <location>
        <begin position="169"/>
        <end position="193"/>
    </location>
</feature>
<dbReference type="InterPro" id="IPR000504">
    <property type="entry name" value="RRM_dom"/>
</dbReference>
<dbReference type="EMBL" id="CAADRP010001663">
    <property type="protein sequence ID" value="VFU47229.1"/>
    <property type="molecule type" value="Genomic_DNA"/>
</dbReference>
<dbReference type="InterPro" id="IPR012677">
    <property type="entry name" value="Nucleotide-bd_a/b_plait_sf"/>
</dbReference>
<feature type="domain" description="CCHC-type" evidence="5">
    <location>
        <begin position="145"/>
        <end position="161"/>
    </location>
</feature>
<evidence type="ECO:0000256" key="1">
    <source>
        <dbReference type="PROSITE-ProRule" id="PRU00047"/>
    </source>
</evidence>
<feature type="domain" description="RRM" evidence="4">
    <location>
        <begin position="49"/>
        <end position="127"/>
    </location>
</feature>
<dbReference type="Pfam" id="PF00076">
    <property type="entry name" value="RRM_1"/>
    <property type="match status" value="1"/>
</dbReference>
<dbReference type="SMART" id="SM00360">
    <property type="entry name" value="RRM"/>
    <property type="match status" value="1"/>
</dbReference>
<dbReference type="Gene3D" id="3.30.70.330">
    <property type="match status" value="1"/>
</dbReference>
<evidence type="ECO:0000256" key="3">
    <source>
        <dbReference type="SAM" id="MobiDB-lite"/>
    </source>
</evidence>
<dbReference type="FunFam" id="3.30.70.330:FF:001144">
    <property type="entry name" value="U11/U12 small nuclear ribonucleoprotein 31 kDa protein"/>
    <property type="match status" value="1"/>
</dbReference>
<dbReference type="InterPro" id="IPR044598">
    <property type="entry name" value="ZCRB1"/>
</dbReference>
<name>A0A6N2M170_SALVM</name>
<gene>
    <name evidence="6" type="ORF">SVIM_LOCUS302814</name>
</gene>
<protein>
    <submittedName>
        <fullName evidence="6">Uncharacterized protein</fullName>
    </submittedName>
</protein>